<reference evidence="4 5" key="1">
    <citation type="submission" date="2019-12" db="EMBL/GenBank/DDBJ databases">
        <title>A genome sequence resource for the geographically widespread anthracnose pathogen Colletotrichum asianum.</title>
        <authorList>
            <person name="Meng Y."/>
        </authorList>
    </citation>
    <scope>NUCLEOTIDE SEQUENCE [LARGE SCALE GENOMIC DNA]</scope>
    <source>
        <strain evidence="4 5">ICMP 18580</strain>
    </source>
</reference>
<name>A0A8H3ZWL3_9PEZI</name>
<dbReference type="OrthoDB" id="5429634at2759"/>
<keyword evidence="2" id="KW-0812">Transmembrane</keyword>
<feature type="region of interest" description="Disordered" evidence="1">
    <location>
        <begin position="784"/>
        <end position="818"/>
    </location>
</feature>
<dbReference type="EMBL" id="WOWK01000008">
    <property type="protein sequence ID" value="KAF0330206.1"/>
    <property type="molecule type" value="Genomic_DNA"/>
</dbReference>
<keyword evidence="5" id="KW-1185">Reference proteome</keyword>
<dbReference type="AlphaFoldDB" id="A0A8H3ZWL3"/>
<gene>
    <name evidence="4" type="ORF">GQ607_002536</name>
</gene>
<protein>
    <recommendedName>
        <fullName evidence="3">DUF6536 domain-containing protein</fullName>
    </recommendedName>
</protein>
<dbReference type="Pfam" id="PF20163">
    <property type="entry name" value="DUF6536"/>
    <property type="match status" value="1"/>
</dbReference>
<feature type="transmembrane region" description="Helical" evidence="2">
    <location>
        <begin position="127"/>
        <end position="144"/>
    </location>
</feature>
<dbReference type="InterPro" id="IPR046623">
    <property type="entry name" value="DUF6536"/>
</dbReference>
<evidence type="ECO:0000256" key="2">
    <source>
        <dbReference type="SAM" id="Phobius"/>
    </source>
</evidence>
<dbReference type="PANTHER" id="PTHR35395:SF1">
    <property type="entry name" value="DUF6536 DOMAIN-CONTAINING PROTEIN"/>
    <property type="match status" value="1"/>
</dbReference>
<feature type="compositionally biased region" description="Basic and acidic residues" evidence="1">
    <location>
        <begin position="784"/>
        <end position="793"/>
    </location>
</feature>
<feature type="domain" description="DUF6536" evidence="3">
    <location>
        <begin position="16"/>
        <end position="168"/>
    </location>
</feature>
<evidence type="ECO:0000259" key="3">
    <source>
        <dbReference type="Pfam" id="PF20163"/>
    </source>
</evidence>
<sequence>MKTTLQPVSQWLPTGWRRMAIMNVALITISLFVLLGVLICAVSETGDIKQPWRLYEADCGTTAKVNVLLHLLVNIFSTIVLASSNFFMQVLNAPTRKEVDSAHSQGKWLNIGISSFRNAFCLSRFKMLAWFSLLLTSVPLHVVFNSSIFQIDSRTGDFRVTIATEEFLHGGSYFLPGASLIAQEVLPDPWGTNHNADRDNKSFLRFPEYRDFGNRNLIPSFRDLANDNFSTETRVVSDTADQASGWRRLDTPACRQMYTNMSCSGLRGYRNLVMVAQGSGWIRSDIWNLSATTDGFLAPIVPRSVPNHLWFSTQCQMQGSVGWDKYPLCLSDCTKLLPDVQASEQRAPQEPWSLNPRDWYAPKPSHWWNGSLPSSLEDFSDSVAISKPLLLAVVSSILLKAVTCAIALRCLGSEQPLVTPGDAISSFISKPIREIYGLGLLTQTTIRQRKQEVDTERMPIRQPLLPKQWAQKKQRQTAAVPFDVWVTTYAVLSSGIIGMVIWFLYQVTGSTPLRGIKIDAFESASLLQPVVSGSAFIFSVLVVNIPQLFVSFWYIVYNSLWTRLEMSWEWDSYSIQYRPLRVTQPKNQQTSTYRLQLPYKISIPLALSSTLSHWLLSNALFIIVSQGTYFQTGSEIYHSNTTINDTSSRTMKLVENTPYQDDKINLPGDAIVAIGTSSLPVLLLLIILSIMFIIPILLSRKPLPGYMPVVGANSLAILAACQISPLSRIQRSLGEEYDTSDSDTETLVASPDQNSENEESDSGVRDMVFYRLKWGEVRMPEEWYHQQQSDHTDGGVGHLSFGSVFDDPRPPIDGRWYN</sequence>
<feature type="transmembrane region" description="Helical" evidence="2">
    <location>
        <begin position="67"/>
        <end position="88"/>
    </location>
</feature>
<feature type="region of interest" description="Disordered" evidence="1">
    <location>
        <begin position="734"/>
        <end position="762"/>
    </location>
</feature>
<dbReference type="Proteomes" id="UP000434172">
    <property type="component" value="Unassembled WGS sequence"/>
</dbReference>
<comment type="caution">
    <text evidence="4">The sequence shown here is derived from an EMBL/GenBank/DDBJ whole genome shotgun (WGS) entry which is preliminary data.</text>
</comment>
<evidence type="ECO:0000313" key="5">
    <source>
        <dbReference type="Proteomes" id="UP000434172"/>
    </source>
</evidence>
<accession>A0A8H3ZWL3</accession>
<feature type="compositionally biased region" description="Acidic residues" evidence="1">
    <location>
        <begin position="735"/>
        <end position="744"/>
    </location>
</feature>
<organism evidence="4 5">
    <name type="scientific">Colletotrichum asianum</name>
    <dbReference type="NCBI Taxonomy" id="702518"/>
    <lineage>
        <taxon>Eukaryota</taxon>
        <taxon>Fungi</taxon>
        <taxon>Dikarya</taxon>
        <taxon>Ascomycota</taxon>
        <taxon>Pezizomycotina</taxon>
        <taxon>Sordariomycetes</taxon>
        <taxon>Hypocreomycetidae</taxon>
        <taxon>Glomerellales</taxon>
        <taxon>Glomerellaceae</taxon>
        <taxon>Colletotrichum</taxon>
        <taxon>Colletotrichum gloeosporioides species complex</taxon>
    </lineage>
</organism>
<evidence type="ECO:0000313" key="4">
    <source>
        <dbReference type="EMBL" id="KAF0330206.1"/>
    </source>
</evidence>
<dbReference type="PANTHER" id="PTHR35395">
    <property type="entry name" value="DUF6536 DOMAIN-CONTAINING PROTEIN"/>
    <property type="match status" value="1"/>
</dbReference>
<evidence type="ECO:0000256" key="1">
    <source>
        <dbReference type="SAM" id="MobiDB-lite"/>
    </source>
</evidence>
<feature type="transmembrane region" description="Helical" evidence="2">
    <location>
        <begin position="535"/>
        <end position="557"/>
    </location>
</feature>
<proteinExistence type="predicted"/>
<feature type="compositionally biased region" description="Polar residues" evidence="1">
    <location>
        <begin position="745"/>
        <end position="754"/>
    </location>
</feature>
<keyword evidence="2" id="KW-1133">Transmembrane helix</keyword>
<keyword evidence="2" id="KW-0472">Membrane</keyword>
<feature type="transmembrane region" description="Helical" evidence="2">
    <location>
        <begin position="482"/>
        <end position="505"/>
    </location>
</feature>
<feature type="transmembrane region" description="Helical" evidence="2">
    <location>
        <begin position="670"/>
        <end position="698"/>
    </location>
</feature>